<dbReference type="InterPro" id="IPR036895">
    <property type="entry name" value="Uracil-DNA_glycosylase-like_sf"/>
</dbReference>
<dbReference type="GO" id="GO:0051539">
    <property type="term" value="F:4 iron, 4 sulfur cluster binding"/>
    <property type="evidence" value="ECO:0007669"/>
    <property type="project" value="UniProtKB-KW"/>
</dbReference>
<dbReference type="PANTHER" id="PTHR33693">
    <property type="entry name" value="TYPE-5 URACIL-DNA GLYCOSYLASE"/>
    <property type="match status" value="1"/>
</dbReference>
<dbReference type="SMART" id="SM00986">
    <property type="entry name" value="UDG"/>
    <property type="match status" value="1"/>
</dbReference>
<evidence type="ECO:0000256" key="11">
    <source>
        <dbReference type="ARBA" id="ARBA00023204"/>
    </source>
</evidence>
<sequence length="269" mass="29569">MAESKQFVETYLREIGVQTPVSLFTSEQSASDQSASGQSNLRPEILVQQTDSKVHSPAADASAITSPAKQNFEVKADVPAVAKSVSGGLSDLAVKASTCRLCSLSQERNQVVFGVGNPDADLVFIGEAPGREEDLQGEPFVGRAGQLLDRMLAAMGMGRNEIYIMNTVKCRPPNNRDPKPDEVQACNLWFEQQLDMLRPKMICLLGRVAAQTVLKSDEPLGALRGRWYDYQGIPVWVTYHPAYLLRSPGQKQKSWQDLQALLSGFQKLN</sequence>
<evidence type="ECO:0000256" key="9">
    <source>
        <dbReference type="ARBA" id="ARBA00023004"/>
    </source>
</evidence>
<proteinExistence type="inferred from homology"/>
<keyword evidence="11" id="KW-0234">DNA repair</keyword>
<dbReference type="OrthoDB" id="5290748at2"/>
<keyword evidence="9" id="KW-0408">Iron</keyword>
<evidence type="ECO:0000256" key="7">
    <source>
        <dbReference type="ARBA" id="ARBA00022763"/>
    </source>
</evidence>
<evidence type="ECO:0000313" key="13">
    <source>
        <dbReference type="EMBL" id="GAV20818.1"/>
    </source>
</evidence>
<dbReference type="EMBL" id="BDFD01000016">
    <property type="protein sequence ID" value="GAV20818.1"/>
    <property type="molecule type" value="Genomic_DNA"/>
</dbReference>
<organism evidence="13 14">
    <name type="scientific">Mariprofundus micogutta</name>
    <dbReference type="NCBI Taxonomy" id="1921010"/>
    <lineage>
        <taxon>Bacteria</taxon>
        <taxon>Pseudomonadati</taxon>
        <taxon>Pseudomonadota</taxon>
        <taxon>Candidatius Mariprofundia</taxon>
        <taxon>Mariprofundales</taxon>
        <taxon>Mariprofundaceae</taxon>
        <taxon>Mariprofundus</taxon>
    </lineage>
</organism>
<evidence type="ECO:0000256" key="2">
    <source>
        <dbReference type="ARBA" id="ARBA00006521"/>
    </source>
</evidence>
<dbReference type="GO" id="GO:0006281">
    <property type="term" value="P:DNA repair"/>
    <property type="evidence" value="ECO:0007669"/>
    <property type="project" value="UniProtKB-KW"/>
</dbReference>
<accession>A0A1L8CPI0</accession>
<gene>
    <name evidence="13" type="ORF">MMIC_P1792</name>
</gene>
<evidence type="ECO:0000256" key="1">
    <source>
        <dbReference type="ARBA" id="ARBA00001400"/>
    </source>
</evidence>
<dbReference type="STRING" id="1921010.MMIC_P1792"/>
<keyword evidence="8" id="KW-0378">Hydrolase</keyword>
<evidence type="ECO:0000256" key="4">
    <source>
        <dbReference type="ARBA" id="ARBA00019403"/>
    </source>
</evidence>
<evidence type="ECO:0000256" key="3">
    <source>
        <dbReference type="ARBA" id="ARBA00012030"/>
    </source>
</evidence>
<keyword evidence="5" id="KW-0004">4Fe-4S</keyword>
<dbReference type="CDD" id="cd10030">
    <property type="entry name" value="UDG-F4_TTUDGA_SPO1dp_like"/>
    <property type="match status" value="1"/>
</dbReference>
<dbReference type="Pfam" id="PF03167">
    <property type="entry name" value="UDG"/>
    <property type="match status" value="1"/>
</dbReference>
<dbReference type="InterPro" id="IPR051536">
    <property type="entry name" value="UDG_Type-4/5"/>
</dbReference>
<comment type="catalytic activity">
    <reaction evidence="1">
        <text>Hydrolyzes single-stranded DNA or mismatched double-stranded DNA and polynucleotides, releasing free uracil.</text>
        <dbReference type="EC" id="3.2.2.27"/>
    </reaction>
</comment>
<evidence type="ECO:0000256" key="5">
    <source>
        <dbReference type="ARBA" id="ARBA00022485"/>
    </source>
</evidence>
<dbReference type="SMART" id="SM00987">
    <property type="entry name" value="UreE_C"/>
    <property type="match status" value="1"/>
</dbReference>
<dbReference type="SUPFAM" id="SSF52141">
    <property type="entry name" value="Uracil-DNA glycosylase-like"/>
    <property type="match status" value="1"/>
</dbReference>
<dbReference type="Proteomes" id="UP000231632">
    <property type="component" value="Unassembled WGS sequence"/>
</dbReference>
<evidence type="ECO:0000256" key="8">
    <source>
        <dbReference type="ARBA" id="ARBA00022801"/>
    </source>
</evidence>
<evidence type="ECO:0000256" key="10">
    <source>
        <dbReference type="ARBA" id="ARBA00023014"/>
    </source>
</evidence>
<protein>
    <recommendedName>
        <fullName evidence="4">Type-4 uracil-DNA glycosylase</fullName>
        <ecNumber evidence="3">3.2.2.27</ecNumber>
    </recommendedName>
</protein>
<keyword evidence="13" id="KW-0808">Transferase</keyword>
<name>A0A1L8CPI0_9PROT</name>
<keyword evidence="6" id="KW-0479">Metal-binding</keyword>
<comment type="caution">
    <text evidence="13">The sequence shown here is derived from an EMBL/GenBank/DDBJ whole genome shotgun (WGS) entry which is preliminary data.</text>
</comment>
<reference evidence="13 14" key="1">
    <citation type="journal article" date="2017" name="Arch. Microbiol.">
        <title>Mariprofundus micogutta sp. nov., a novel iron-oxidizing zetaproteobacterium isolated from a deep-sea hydrothermal field at the Bayonnaise knoll of the Izu-Ogasawara arc, and a description of Mariprofundales ord. nov. and Zetaproteobacteria classis nov.</title>
        <authorList>
            <person name="Makita H."/>
            <person name="Tanaka E."/>
            <person name="Mitsunobu S."/>
            <person name="Miyazaki M."/>
            <person name="Nunoura T."/>
            <person name="Uematsu K."/>
            <person name="Takaki Y."/>
            <person name="Nishi S."/>
            <person name="Shimamura S."/>
            <person name="Takai K."/>
        </authorList>
    </citation>
    <scope>NUCLEOTIDE SEQUENCE [LARGE SCALE GENOMIC DNA]</scope>
    <source>
        <strain evidence="13 14">ET2</strain>
    </source>
</reference>
<evidence type="ECO:0000313" key="14">
    <source>
        <dbReference type="Proteomes" id="UP000231632"/>
    </source>
</evidence>
<evidence type="ECO:0000256" key="6">
    <source>
        <dbReference type="ARBA" id="ARBA00022723"/>
    </source>
</evidence>
<dbReference type="EC" id="3.2.2.27" evidence="3"/>
<dbReference type="GO" id="GO:0016779">
    <property type="term" value="F:nucleotidyltransferase activity"/>
    <property type="evidence" value="ECO:0007669"/>
    <property type="project" value="UniProtKB-KW"/>
</dbReference>
<dbReference type="Gene3D" id="3.40.470.10">
    <property type="entry name" value="Uracil-DNA glycosylase-like domain"/>
    <property type="match status" value="1"/>
</dbReference>
<dbReference type="InterPro" id="IPR005273">
    <property type="entry name" value="Ura-DNA_glyco_family4"/>
</dbReference>
<dbReference type="GO" id="GO:0046872">
    <property type="term" value="F:metal ion binding"/>
    <property type="evidence" value="ECO:0007669"/>
    <property type="project" value="UniProtKB-KW"/>
</dbReference>
<keyword evidence="13" id="KW-0548">Nucleotidyltransferase</keyword>
<evidence type="ECO:0000259" key="12">
    <source>
        <dbReference type="SMART" id="SM00986"/>
    </source>
</evidence>
<feature type="domain" description="Uracil-DNA glycosylase-like" evidence="12">
    <location>
        <begin position="113"/>
        <end position="259"/>
    </location>
</feature>
<dbReference type="AlphaFoldDB" id="A0A1L8CPI0"/>
<keyword evidence="7" id="KW-0227">DNA damage</keyword>
<keyword evidence="10" id="KW-0411">Iron-sulfur</keyword>
<comment type="similarity">
    <text evidence="2">Belongs to the uracil-DNA glycosylase (UDG) superfamily. Type 4 (UDGa) family.</text>
</comment>
<dbReference type="PANTHER" id="PTHR33693:SF1">
    <property type="entry name" value="TYPE-4 URACIL-DNA GLYCOSYLASE"/>
    <property type="match status" value="1"/>
</dbReference>
<dbReference type="NCBIfam" id="TIGR00758">
    <property type="entry name" value="UDG_fam4"/>
    <property type="match status" value="1"/>
</dbReference>
<dbReference type="InterPro" id="IPR005122">
    <property type="entry name" value="Uracil-DNA_glycosylase-like"/>
</dbReference>
<keyword evidence="14" id="KW-1185">Reference proteome</keyword>
<dbReference type="GO" id="GO:0004844">
    <property type="term" value="F:uracil DNA N-glycosylase activity"/>
    <property type="evidence" value="ECO:0007669"/>
    <property type="project" value="UniProtKB-EC"/>
</dbReference>